<dbReference type="GO" id="GO:0005886">
    <property type="term" value="C:plasma membrane"/>
    <property type="evidence" value="ECO:0007669"/>
    <property type="project" value="UniProtKB-SubCell"/>
</dbReference>
<comment type="subcellular location">
    <subcellularLocation>
        <location evidence="6">Cell membrane</location>
        <topology evidence="6">Multi-pass membrane protein</topology>
    </subcellularLocation>
    <subcellularLocation>
        <location evidence="1">Membrane</location>
        <topology evidence="1">Multi-pass membrane protein</topology>
    </subcellularLocation>
</comment>
<dbReference type="PANTHER" id="PTHR30177:SF4">
    <property type="entry name" value="OSMOPROTECTANT IMPORT PERMEASE PROTEIN OSMW"/>
    <property type="match status" value="1"/>
</dbReference>
<evidence type="ECO:0000313" key="8">
    <source>
        <dbReference type="EMBL" id="MWG36826.1"/>
    </source>
</evidence>
<feature type="domain" description="ABC transmembrane type-1" evidence="7">
    <location>
        <begin position="2"/>
        <end position="181"/>
    </location>
</feature>
<feature type="transmembrane region" description="Helical" evidence="6">
    <location>
        <begin position="116"/>
        <end position="142"/>
    </location>
</feature>
<sequence length="211" mass="22103">MLVEHVVLVLQTLAIALPIGVGAGVFVSLYDRASTPVLWFAGVLLTIPSIALFGVLVPVLGIGAPPVIAALVAYSLLPIIRNTYVGLDRADASTVEAGTGLGMTRWQRLRRVRLPVALPVVMAGVRNAVVIVVGLAAIGAFIGGPGLGDFIFYGISDGNTPMIVVTTVVLSALALTFDYGIAAVEELLRLRNGEDIDPTLATKTLRLLRPL</sequence>
<dbReference type="OrthoDB" id="198402at2157"/>
<dbReference type="SUPFAM" id="SSF161098">
    <property type="entry name" value="MetI-like"/>
    <property type="match status" value="1"/>
</dbReference>
<feature type="transmembrane region" description="Helical" evidence="6">
    <location>
        <begin position="162"/>
        <end position="181"/>
    </location>
</feature>
<protein>
    <submittedName>
        <fullName evidence="8">ABC transporter permease subunit</fullName>
    </submittedName>
</protein>
<organism evidence="8 9">
    <name type="scientific">Halomarina oriensis</name>
    <dbReference type="NCBI Taxonomy" id="671145"/>
    <lineage>
        <taxon>Archaea</taxon>
        <taxon>Methanobacteriati</taxon>
        <taxon>Methanobacteriota</taxon>
        <taxon>Stenosarchaea group</taxon>
        <taxon>Halobacteria</taxon>
        <taxon>Halobacteriales</taxon>
        <taxon>Natronomonadaceae</taxon>
        <taxon>Halomarina</taxon>
    </lineage>
</organism>
<proteinExistence type="inferred from homology"/>
<evidence type="ECO:0000256" key="4">
    <source>
        <dbReference type="ARBA" id="ARBA00022989"/>
    </source>
</evidence>
<keyword evidence="4 6" id="KW-1133">Transmembrane helix</keyword>
<evidence type="ECO:0000256" key="3">
    <source>
        <dbReference type="ARBA" id="ARBA00022692"/>
    </source>
</evidence>
<dbReference type="Gene3D" id="1.10.3720.10">
    <property type="entry name" value="MetI-like"/>
    <property type="match status" value="1"/>
</dbReference>
<dbReference type="PANTHER" id="PTHR30177">
    <property type="entry name" value="GLYCINE BETAINE/L-PROLINE TRANSPORT SYSTEM PERMEASE PROTEIN PROW"/>
    <property type="match status" value="1"/>
</dbReference>
<comment type="similarity">
    <text evidence="6">Belongs to the binding-protein-dependent transport system permease family.</text>
</comment>
<dbReference type="GO" id="GO:0055085">
    <property type="term" value="P:transmembrane transport"/>
    <property type="evidence" value="ECO:0007669"/>
    <property type="project" value="InterPro"/>
</dbReference>
<dbReference type="AlphaFoldDB" id="A0A6B0GPN0"/>
<evidence type="ECO:0000256" key="5">
    <source>
        <dbReference type="ARBA" id="ARBA00023136"/>
    </source>
</evidence>
<dbReference type="Pfam" id="PF00528">
    <property type="entry name" value="BPD_transp_1"/>
    <property type="match status" value="1"/>
</dbReference>
<accession>A0A6B0GPN0</accession>
<dbReference type="InterPro" id="IPR051204">
    <property type="entry name" value="ABC_transp_perm/SBD"/>
</dbReference>
<dbReference type="GO" id="GO:0031460">
    <property type="term" value="P:glycine betaine transport"/>
    <property type="evidence" value="ECO:0007669"/>
    <property type="project" value="TreeGrafter"/>
</dbReference>
<keyword evidence="2 6" id="KW-0813">Transport</keyword>
<dbReference type="PROSITE" id="PS50928">
    <property type="entry name" value="ABC_TM1"/>
    <property type="match status" value="1"/>
</dbReference>
<keyword evidence="3 6" id="KW-0812">Transmembrane</keyword>
<name>A0A6B0GPN0_9EURY</name>
<reference evidence="8 9" key="1">
    <citation type="submission" date="2019-12" db="EMBL/GenBank/DDBJ databases">
        <title>Halocatena pleomorpha gen. nov. sp. nov., an extremely halophilic archaeon of family Halobacteriaceae isolated from saltpan soil.</title>
        <authorList>
            <person name="Pal Y."/>
            <person name="Verma A."/>
            <person name="Krishnamurthi S."/>
            <person name="Kumar P."/>
        </authorList>
    </citation>
    <scope>NUCLEOTIDE SEQUENCE [LARGE SCALE GENOMIC DNA]</scope>
    <source>
        <strain evidence="8 9">JCM 16495</strain>
    </source>
</reference>
<evidence type="ECO:0000256" key="6">
    <source>
        <dbReference type="RuleBase" id="RU363032"/>
    </source>
</evidence>
<dbReference type="FunFam" id="1.10.3720.10:FF:000001">
    <property type="entry name" value="Glycine betaine ABC transporter, permease"/>
    <property type="match status" value="1"/>
</dbReference>
<evidence type="ECO:0000256" key="2">
    <source>
        <dbReference type="ARBA" id="ARBA00022448"/>
    </source>
</evidence>
<dbReference type="InterPro" id="IPR000515">
    <property type="entry name" value="MetI-like"/>
</dbReference>
<comment type="caution">
    <text evidence="8">The sequence shown here is derived from an EMBL/GenBank/DDBJ whole genome shotgun (WGS) entry which is preliminary data.</text>
</comment>
<gene>
    <name evidence="8" type="ORF">GQS65_20455</name>
</gene>
<evidence type="ECO:0000313" key="9">
    <source>
        <dbReference type="Proteomes" id="UP000451471"/>
    </source>
</evidence>
<dbReference type="CDD" id="cd06261">
    <property type="entry name" value="TM_PBP2"/>
    <property type="match status" value="1"/>
</dbReference>
<feature type="transmembrane region" description="Helical" evidence="6">
    <location>
        <begin position="62"/>
        <end position="80"/>
    </location>
</feature>
<dbReference type="EMBL" id="WSZK01000042">
    <property type="protein sequence ID" value="MWG36826.1"/>
    <property type="molecule type" value="Genomic_DNA"/>
</dbReference>
<keyword evidence="5 6" id="KW-0472">Membrane</keyword>
<evidence type="ECO:0000259" key="7">
    <source>
        <dbReference type="PROSITE" id="PS50928"/>
    </source>
</evidence>
<dbReference type="InterPro" id="IPR035906">
    <property type="entry name" value="MetI-like_sf"/>
</dbReference>
<keyword evidence="9" id="KW-1185">Reference proteome</keyword>
<feature type="transmembrane region" description="Helical" evidence="6">
    <location>
        <begin position="6"/>
        <end position="30"/>
    </location>
</feature>
<dbReference type="RefSeq" id="WP_158206516.1">
    <property type="nucleotide sequence ID" value="NZ_WSZK01000042.1"/>
</dbReference>
<evidence type="ECO:0000256" key="1">
    <source>
        <dbReference type="ARBA" id="ARBA00004141"/>
    </source>
</evidence>
<dbReference type="Proteomes" id="UP000451471">
    <property type="component" value="Unassembled WGS sequence"/>
</dbReference>
<feature type="transmembrane region" description="Helical" evidence="6">
    <location>
        <begin position="37"/>
        <end position="56"/>
    </location>
</feature>